<sequence length="148" mass="17168">MVSSSIYRIEKLNSVNIETITEISIRININSISYLDNLLPDLNYILFQTFIKLESKYPLIFNYISRKSYQSSISSIPFIVSTFHKSEETQLSYQRSFIIGLFKSLNNSPSYIDHISNSHYSTVKRSLENKDSFTLSWFVLDSSLPTKI</sequence>
<proteinExistence type="predicted"/>
<comment type="caution">
    <text evidence="1">The sequence shown here is derived from an EMBL/GenBank/DDBJ whole genome shotgun (WGS) entry which is preliminary data.</text>
</comment>
<evidence type="ECO:0000313" key="2">
    <source>
        <dbReference type="Proteomes" id="UP001378960"/>
    </source>
</evidence>
<accession>A0AAV5R0W9</accession>
<dbReference type="AlphaFoldDB" id="A0AAV5R0W9"/>
<organism evidence="1 2">
    <name type="scientific">Pichia kluyveri</name>
    <name type="common">Yeast</name>
    <dbReference type="NCBI Taxonomy" id="36015"/>
    <lineage>
        <taxon>Eukaryota</taxon>
        <taxon>Fungi</taxon>
        <taxon>Dikarya</taxon>
        <taxon>Ascomycota</taxon>
        <taxon>Saccharomycotina</taxon>
        <taxon>Pichiomycetes</taxon>
        <taxon>Pichiales</taxon>
        <taxon>Pichiaceae</taxon>
        <taxon>Pichia</taxon>
    </lineage>
</organism>
<dbReference type="Pfam" id="PF21736">
    <property type="entry name" value="REC102"/>
    <property type="match status" value="1"/>
</dbReference>
<gene>
    <name evidence="1" type="ORF">DAPK24_014450</name>
</gene>
<protein>
    <submittedName>
        <fullName evidence="1">Uncharacterized protein</fullName>
    </submittedName>
</protein>
<dbReference type="EMBL" id="BTGB01000001">
    <property type="protein sequence ID" value="GMM44870.1"/>
    <property type="molecule type" value="Genomic_DNA"/>
</dbReference>
<name>A0AAV5R0W9_PICKL</name>
<dbReference type="InterPro" id="IPR048920">
    <property type="entry name" value="REC102"/>
</dbReference>
<keyword evidence="2" id="KW-1185">Reference proteome</keyword>
<reference evidence="1 2" key="1">
    <citation type="journal article" date="2023" name="Elife">
        <title>Identification of key yeast species and microbe-microbe interactions impacting larval growth of Drosophila in the wild.</title>
        <authorList>
            <person name="Mure A."/>
            <person name="Sugiura Y."/>
            <person name="Maeda R."/>
            <person name="Honda K."/>
            <person name="Sakurai N."/>
            <person name="Takahashi Y."/>
            <person name="Watada M."/>
            <person name="Katoh T."/>
            <person name="Gotoh A."/>
            <person name="Gotoh Y."/>
            <person name="Taniguchi I."/>
            <person name="Nakamura K."/>
            <person name="Hayashi T."/>
            <person name="Katayama T."/>
            <person name="Uemura T."/>
            <person name="Hattori Y."/>
        </authorList>
    </citation>
    <scope>NUCLEOTIDE SEQUENCE [LARGE SCALE GENOMIC DNA]</scope>
    <source>
        <strain evidence="1 2">PK-24</strain>
    </source>
</reference>
<dbReference type="Proteomes" id="UP001378960">
    <property type="component" value="Unassembled WGS sequence"/>
</dbReference>
<evidence type="ECO:0000313" key="1">
    <source>
        <dbReference type="EMBL" id="GMM44870.1"/>
    </source>
</evidence>